<dbReference type="EMBL" id="QPKB01000254">
    <property type="protein sequence ID" value="RWR97941.1"/>
    <property type="molecule type" value="Genomic_DNA"/>
</dbReference>
<proteinExistence type="predicted"/>
<accession>A0A3S3N8N3</accession>
<gene>
    <name evidence="1" type="ORF">CKAN_02741400</name>
</gene>
<protein>
    <submittedName>
        <fullName evidence="1">Uncharacterized protein</fullName>
    </submittedName>
</protein>
<dbReference type="AlphaFoldDB" id="A0A3S3N8N3"/>
<keyword evidence="2" id="KW-1185">Reference proteome</keyword>
<evidence type="ECO:0000313" key="1">
    <source>
        <dbReference type="EMBL" id="RWR97941.1"/>
    </source>
</evidence>
<organism evidence="1 2">
    <name type="scientific">Cinnamomum micranthum f. kanehirae</name>
    <dbReference type="NCBI Taxonomy" id="337451"/>
    <lineage>
        <taxon>Eukaryota</taxon>
        <taxon>Viridiplantae</taxon>
        <taxon>Streptophyta</taxon>
        <taxon>Embryophyta</taxon>
        <taxon>Tracheophyta</taxon>
        <taxon>Spermatophyta</taxon>
        <taxon>Magnoliopsida</taxon>
        <taxon>Magnoliidae</taxon>
        <taxon>Laurales</taxon>
        <taxon>Lauraceae</taxon>
        <taxon>Cinnamomum</taxon>
    </lineage>
</organism>
<reference evidence="1 2" key="1">
    <citation type="journal article" date="2019" name="Nat. Plants">
        <title>Stout camphor tree genome fills gaps in understanding of flowering plant genome evolution.</title>
        <authorList>
            <person name="Chaw S.M."/>
            <person name="Liu Y.C."/>
            <person name="Wu Y.W."/>
            <person name="Wang H.Y."/>
            <person name="Lin C.I."/>
            <person name="Wu C.S."/>
            <person name="Ke H.M."/>
            <person name="Chang L.Y."/>
            <person name="Hsu C.Y."/>
            <person name="Yang H.T."/>
            <person name="Sudianto E."/>
            <person name="Hsu M.H."/>
            <person name="Wu K.P."/>
            <person name="Wang L.N."/>
            <person name="Leebens-Mack J.H."/>
            <person name="Tsai I.J."/>
        </authorList>
    </citation>
    <scope>NUCLEOTIDE SEQUENCE [LARGE SCALE GENOMIC DNA]</scope>
    <source>
        <strain evidence="2">cv. Chaw 1501</strain>
        <tissue evidence="1">Young leaves</tissue>
    </source>
</reference>
<dbReference type="Proteomes" id="UP000283530">
    <property type="component" value="Unassembled WGS sequence"/>
</dbReference>
<name>A0A3S3N8N3_9MAGN</name>
<evidence type="ECO:0000313" key="2">
    <source>
        <dbReference type="Proteomes" id="UP000283530"/>
    </source>
</evidence>
<sequence length="260" mass="27848">MARWAKGAIPTAVPLAFPSTLAPSTNAPAAVLAVCVPCPLSSDGEAGMLLPSMALAPSTKDLAPMIFLLQALNSHFPFHFGGGEGIPTSLNDGWLGIAPLSKTPMITPLPKLEFFQTPMSCFNPRKSGVVFFNYFFIIIGLISDKPPMQSPVRRRGSNPRGDQSGCELLSSAAIPLRWGHDMDVPDIMLKVEPKIGNDPTFRGHPARTLTPGPMMSGFRIPGLGKLGPRDENDITIGDGDVPKIVPLKRIIAVGERVEFI</sequence>
<dbReference type="OrthoDB" id="1536506at2759"/>
<comment type="caution">
    <text evidence="1">The sequence shown here is derived from an EMBL/GenBank/DDBJ whole genome shotgun (WGS) entry which is preliminary data.</text>
</comment>